<keyword evidence="3 5" id="KW-0687">Ribonucleoprotein</keyword>
<dbReference type="NCBIfam" id="TIGR00165">
    <property type="entry name" value="S18"/>
    <property type="match status" value="1"/>
</dbReference>
<keyword evidence="8" id="KW-1185">Reference proteome</keyword>
<keyword evidence="5" id="KW-0699">rRNA-binding</keyword>
<dbReference type="EMBL" id="JBHRSW010000010">
    <property type="protein sequence ID" value="MFC3121363.1"/>
    <property type="molecule type" value="Genomic_DNA"/>
</dbReference>
<dbReference type="Pfam" id="PF01084">
    <property type="entry name" value="Ribosomal_S18"/>
    <property type="match status" value="1"/>
</dbReference>
<comment type="caution">
    <text evidence="7">The sequence shown here is derived from an EMBL/GenBank/DDBJ whole genome shotgun (WGS) entry which is preliminary data.</text>
</comment>
<dbReference type="PANTHER" id="PTHR13479">
    <property type="entry name" value="30S RIBOSOMAL PROTEIN S18"/>
    <property type="match status" value="1"/>
</dbReference>
<reference evidence="8" key="1">
    <citation type="journal article" date="2019" name="Int. J. Syst. Evol. Microbiol.">
        <title>The Global Catalogue of Microorganisms (GCM) 10K type strain sequencing project: providing services to taxonomists for standard genome sequencing and annotation.</title>
        <authorList>
            <consortium name="The Broad Institute Genomics Platform"/>
            <consortium name="The Broad Institute Genome Sequencing Center for Infectious Disease"/>
            <person name="Wu L."/>
            <person name="Ma J."/>
        </authorList>
    </citation>
    <scope>NUCLEOTIDE SEQUENCE [LARGE SCALE GENOMIC DNA]</scope>
    <source>
        <strain evidence="8">KCTC 52473</strain>
    </source>
</reference>
<evidence type="ECO:0000256" key="2">
    <source>
        <dbReference type="ARBA" id="ARBA00022980"/>
    </source>
</evidence>
<comment type="similarity">
    <text evidence="1 5 6">Belongs to the bacterial ribosomal protein bS18 family.</text>
</comment>
<evidence type="ECO:0000313" key="7">
    <source>
        <dbReference type="EMBL" id="MFC3121363.1"/>
    </source>
</evidence>
<evidence type="ECO:0000313" key="8">
    <source>
        <dbReference type="Proteomes" id="UP001595478"/>
    </source>
</evidence>
<dbReference type="InterPro" id="IPR001648">
    <property type="entry name" value="Ribosomal_bS18"/>
</dbReference>
<dbReference type="Proteomes" id="UP001595478">
    <property type="component" value="Unassembled WGS sequence"/>
</dbReference>
<dbReference type="Gene3D" id="4.10.640.10">
    <property type="entry name" value="Ribosomal protein S18"/>
    <property type="match status" value="1"/>
</dbReference>
<name>A0ABV7FNP7_9ALTE</name>
<sequence length="75" mass="8775">MARFFRRRKFCRFSAEGVQEIDYKDISLLKNYITESGKIVPSRITGTSAKYQRQLSTAIKRARFLALLPYTDSHK</sequence>
<dbReference type="InterPro" id="IPR036870">
    <property type="entry name" value="Ribosomal_bS18_sf"/>
</dbReference>
<dbReference type="SUPFAM" id="SSF46911">
    <property type="entry name" value="Ribosomal protein S18"/>
    <property type="match status" value="1"/>
</dbReference>
<dbReference type="PRINTS" id="PR00974">
    <property type="entry name" value="RIBOSOMALS18"/>
</dbReference>
<dbReference type="HAMAP" id="MF_00270">
    <property type="entry name" value="Ribosomal_bS18"/>
    <property type="match status" value="1"/>
</dbReference>
<dbReference type="PROSITE" id="PS00057">
    <property type="entry name" value="RIBOSOMAL_S18"/>
    <property type="match status" value="1"/>
</dbReference>
<organism evidence="7 8">
    <name type="scientific">Agaribacter flavus</name>
    <dbReference type="NCBI Taxonomy" id="1902781"/>
    <lineage>
        <taxon>Bacteria</taxon>
        <taxon>Pseudomonadati</taxon>
        <taxon>Pseudomonadota</taxon>
        <taxon>Gammaproteobacteria</taxon>
        <taxon>Alteromonadales</taxon>
        <taxon>Alteromonadaceae</taxon>
        <taxon>Agaribacter</taxon>
    </lineage>
</organism>
<dbReference type="PANTHER" id="PTHR13479:SF40">
    <property type="entry name" value="SMALL RIBOSOMAL SUBUNIT PROTEIN BS18M"/>
    <property type="match status" value="1"/>
</dbReference>
<comment type="function">
    <text evidence="5">Binds as a heterodimer with protein bS6 to the central domain of the 16S rRNA, where it helps stabilize the platform of the 30S subunit.</text>
</comment>
<protein>
    <recommendedName>
        <fullName evidence="4 5">Small ribosomal subunit protein bS18</fullName>
    </recommendedName>
</protein>
<proteinExistence type="inferred from homology"/>
<dbReference type="GO" id="GO:0005840">
    <property type="term" value="C:ribosome"/>
    <property type="evidence" value="ECO:0007669"/>
    <property type="project" value="UniProtKB-KW"/>
</dbReference>
<evidence type="ECO:0000256" key="6">
    <source>
        <dbReference type="RuleBase" id="RU003910"/>
    </source>
</evidence>
<evidence type="ECO:0000256" key="5">
    <source>
        <dbReference type="HAMAP-Rule" id="MF_00270"/>
    </source>
</evidence>
<evidence type="ECO:0000256" key="4">
    <source>
        <dbReference type="ARBA" id="ARBA00035141"/>
    </source>
</evidence>
<gene>
    <name evidence="5 7" type="primary">rpsR</name>
    <name evidence="7" type="ORF">ACFOHL_07000</name>
</gene>
<keyword evidence="5" id="KW-0694">RNA-binding</keyword>
<keyword evidence="2 5" id="KW-0689">Ribosomal protein</keyword>
<evidence type="ECO:0000256" key="3">
    <source>
        <dbReference type="ARBA" id="ARBA00023274"/>
    </source>
</evidence>
<evidence type="ECO:0000256" key="1">
    <source>
        <dbReference type="ARBA" id="ARBA00005589"/>
    </source>
</evidence>
<accession>A0ABV7FNP7</accession>
<comment type="subunit">
    <text evidence="5">Part of the 30S ribosomal subunit. Forms a tight heterodimer with protein bS6.</text>
</comment>
<dbReference type="RefSeq" id="WP_376919502.1">
    <property type="nucleotide sequence ID" value="NZ_JBHRSW010000010.1"/>
</dbReference>
<dbReference type="InterPro" id="IPR018275">
    <property type="entry name" value="Ribosomal_bS18_CS"/>
</dbReference>